<feature type="region of interest" description="Disordered" evidence="4">
    <location>
        <begin position="565"/>
        <end position="676"/>
    </location>
</feature>
<evidence type="ECO:0000256" key="2">
    <source>
        <dbReference type="ARBA" id="ARBA00022771"/>
    </source>
</evidence>
<dbReference type="OrthoDB" id="757982at2759"/>
<comment type="caution">
    <text evidence="6">The sequence shown here is derived from an EMBL/GenBank/DDBJ whole genome shotgun (WGS) entry which is preliminary data.</text>
</comment>
<evidence type="ECO:0000256" key="4">
    <source>
        <dbReference type="SAM" id="MobiDB-lite"/>
    </source>
</evidence>
<feature type="compositionally biased region" description="Basic residues" evidence="4">
    <location>
        <begin position="650"/>
        <end position="659"/>
    </location>
</feature>
<dbReference type="PANTHER" id="PTHR46524:SF12">
    <property type="entry name" value="CW-TYPE DOMAIN-CONTAINING PROTEIN"/>
    <property type="match status" value="1"/>
</dbReference>
<evidence type="ECO:0000313" key="7">
    <source>
        <dbReference type="Proteomes" id="UP000489600"/>
    </source>
</evidence>
<dbReference type="Pfam" id="PF24756">
    <property type="entry name" value="THD_CWZF3-5-7"/>
    <property type="match status" value="1"/>
</dbReference>
<dbReference type="Pfam" id="PF07496">
    <property type="entry name" value="zf-CW"/>
    <property type="match status" value="1"/>
</dbReference>
<organism evidence="6 7">
    <name type="scientific">Arabis nemorensis</name>
    <dbReference type="NCBI Taxonomy" id="586526"/>
    <lineage>
        <taxon>Eukaryota</taxon>
        <taxon>Viridiplantae</taxon>
        <taxon>Streptophyta</taxon>
        <taxon>Embryophyta</taxon>
        <taxon>Tracheophyta</taxon>
        <taxon>Spermatophyta</taxon>
        <taxon>Magnoliopsida</taxon>
        <taxon>eudicotyledons</taxon>
        <taxon>Gunneridae</taxon>
        <taxon>Pentapetalae</taxon>
        <taxon>rosids</taxon>
        <taxon>malvids</taxon>
        <taxon>Brassicales</taxon>
        <taxon>Brassicaceae</taxon>
        <taxon>Arabideae</taxon>
        <taxon>Arabis</taxon>
    </lineage>
</organism>
<dbReference type="InterPro" id="IPR055300">
    <property type="entry name" value="CWZF3/5/7"/>
</dbReference>
<dbReference type="Gene3D" id="3.30.40.100">
    <property type="match status" value="1"/>
</dbReference>
<feature type="region of interest" description="Disordered" evidence="4">
    <location>
        <begin position="469"/>
        <end position="498"/>
    </location>
</feature>
<feature type="region of interest" description="Disordered" evidence="4">
    <location>
        <begin position="699"/>
        <end position="723"/>
    </location>
</feature>
<feature type="compositionally biased region" description="Basic and acidic residues" evidence="4">
    <location>
        <begin position="606"/>
        <end position="649"/>
    </location>
</feature>
<dbReference type="GO" id="GO:0008270">
    <property type="term" value="F:zinc ion binding"/>
    <property type="evidence" value="ECO:0007669"/>
    <property type="project" value="UniProtKB-KW"/>
</dbReference>
<feature type="compositionally biased region" description="Basic and acidic residues" evidence="4">
    <location>
        <begin position="704"/>
        <end position="713"/>
    </location>
</feature>
<protein>
    <recommendedName>
        <fullName evidence="5">CW-type domain-containing protein</fullName>
    </recommendedName>
</protein>
<evidence type="ECO:0000313" key="6">
    <source>
        <dbReference type="EMBL" id="VVB01007.1"/>
    </source>
</evidence>
<feature type="compositionally biased region" description="Polar residues" evidence="4">
    <location>
        <begin position="663"/>
        <end position="676"/>
    </location>
</feature>
<keyword evidence="1" id="KW-0479">Metal-binding</keyword>
<proteinExistence type="predicted"/>
<reference evidence="6" key="1">
    <citation type="submission" date="2019-07" db="EMBL/GenBank/DDBJ databases">
        <authorList>
            <person name="Dittberner H."/>
        </authorList>
    </citation>
    <scope>NUCLEOTIDE SEQUENCE [LARGE SCALE GENOMIC DNA]</scope>
</reference>
<evidence type="ECO:0000256" key="1">
    <source>
        <dbReference type="ARBA" id="ARBA00022723"/>
    </source>
</evidence>
<dbReference type="InterPro" id="IPR056406">
    <property type="entry name" value="THD_CWZF3/5/7"/>
</dbReference>
<keyword evidence="3" id="KW-0862">Zinc</keyword>
<gene>
    <name evidence="6" type="ORF">ANE_LOCUS11451</name>
</gene>
<dbReference type="Proteomes" id="UP000489600">
    <property type="component" value="Unassembled WGS sequence"/>
</dbReference>
<keyword evidence="2" id="KW-0863">Zinc-finger</keyword>
<feature type="domain" description="CW-type" evidence="5">
    <location>
        <begin position="408"/>
        <end position="461"/>
    </location>
</feature>
<name>A0A565BI14_9BRAS</name>
<dbReference type="PANTHER" id="PTHR46524">
    <property type="entry name" value="CW-TYPE ZINC FINGER"/>
    <property type="match status" value="1"/>
</dbReference>
<dbReference type="PROSITE" id="PS51050">
    <property type="entry name" value="ZF_CW"/>
    <property type="match status" value="1"/>
</dbReference>
<feature type="compositionally biased region" description="Polar residues" evidence="4">
    <location>
        <begin position="483"/>
        <end position="498"/>
    </location>
</feature>
<sequence>MGENSDLEEGEMNCSSSNEDVLDLDVDLSYIDNVVKLLDFVYLYVYSAMLTLSFVALYDEGKEGSKIWDYGSFLPSYKHSMAVPLFQRIPLGNHAVQRFSNNLPGKSVVQKIHSLPTTSSNLVSQQDPQNYQTSGSLLSQAPEKVLIKKENARIPGNDLSDSKPIRVRIKMGSEILSRKVTMVCNDLGLADSPTSRNSHDDSSRKLPHTSLEKTSQSPSRILQEMTAIPVPEDLLLSPLPESLLHLKDKETHHTLFDNEPVLKARKEPSVQKQNKFSNVLGCGEITNGRRRKAVDCFDDTTWNETSSSGEMKKQKVFSTGQLARENSTCGVVGTSPTNDGFTSNKMKVVGKQAEKEKKTYPTNLKQSSSKNCVGDKFLAKMPFKDAAYIGQNNLDIGPDFSVALSSISPDLDNWAQCDSCETWRLLPFGLNTEQLPDKWFCSMQTWLPGMNHCGVSEEETINAIKSSHRTEAHGPETGGQLLSAASNADKSNQPLTSRSLLNPIEKKSSVKALSQVVSSDILVDAAKPMRSNSHVFKIKNIKLPLETSNPTQIATVSHNILQDKVDQKAKWRSAGTVSQIKIKKKKEGDKQESEGDKQIKTGDGNKLSRDIKPEEIHWKQDLEWTPEERKTKRQDNDSYSSDVERDTKKRLLASKKKPDHKYQLTTGSGSLCTNTHGRINSPVRKIRLMGYKKASNGNNSKLFADGEEKEPSMDKATTTKVSDQEIKAHQRNEMFKADGPREHRNADTSCRYFSGGSGQISWVETSSSSKVLGSHKSGRYVEEVKASPMESVSSSPARSSCPENLASAGVSISWKIQNLKLGGAGSRNVNNRKHFGAITHDTMDRSCQSVNDILQEAEKLRKLADYLKSSGFDYEHKETNFKAALKFLRGASLLELRNTENVEGGKMSHVEAYHIAAKLSKSCGHQYETSQEMAAAALAYKCTEVACMRVVYGKSQGLSGEWNELQKIVQMTPLGESPSSSASDVDSFSHQGVIDMSAKTKRGLSHIAGNLLPIARRQQNFAPLLDFTENMNLAMEASAKSQNAFRAASVTSEETQDGDCVSAIKKVVNFSFHDVEALIQMIELAMDVLSSSKFRGPKC</sequence>
<evidence type="ECO:0000256" key="3">
    <source>
        <dbReference type="ARBA" id="ARBA00022833"/>
    </source>
</evidence>
<feature type="region of interest" description="Disordered" evidence="4">
    <location>
        <begin position="189"/>
        <end position="219"/>
    </location>
</feature>
<dbReference type="InterPro" id="IPR011124">
    <property type="entry name" value="Znf_CW"/>
</dbReference>
<dbReference type="AlphaFoldDB" id="A0A565BI14"/>
<accession>A0A565BI14</accession>
<keyword evidence="7" id="KW-1185">Reference proteome</keyword>
<dbReference type="EMBL" id="CABITT030000004">
    <property type="protein sequence ID" value="VVB01007.1"/>
    <property type="molecule type" value="Genomic_DNA"/>
</dbReference>
<evidence type="ECO:0000259" key="5">
    <source>
        <dbReference type="PROSITE" id="PS51050"/>
    </source>
</evidence>
<feature type="compositionally biased region" description="Basic and acidic residues" evidence="4">
    <location>
        <begin position="586"/>
        <end position="600"/>
    </location>
</feature>